<comment type="similarity">
    <text evidence="2">Belongs to the glycosyl hydrolase 38 family.</text>
</comment>
<feature type="compositionally biased region" description="Polar residues" evidence="7">
    <location>
        <begin position="401"/>
        <end position="415"/>
    </location>
</feature>
<dbReference type="InterPro" id="IPR011330">
    <property type="entry name" value="Glyco_hydro/deAcase_b/a-brl"/>
</dbReference>
<feature type="transmembrane region" description="Helical" evidence="8">
    <location>
        <begin position="905"/>
        <end position="933"/>
    </location>
</feature>
<dbReference type="InterPro" id="IPR011013">
    <property type="entry name" value="Gal_mutarotase_sf_dom"/>
</dbReference>
<protein>
    <submittedName>
        <fullName evidence="10">Alpha-mannosidase 2x</fullName>
    </submittedName>
</protein>
<dbReference type="Pfam" id="PF09261">
    <property type="entry name" value="Alpha-mann_mid"/>
    <property type="match status" value="1"/>
</dbReference>
<keyword evidence="3" id="KW-0479">Metal-binding</keyword>
<dbReference type="Proteomes" id="UP001479436">
    <property type="component" value="Unassembled WGS sequence"/>
</dbReference>
<dbReference type="InterPro" id="IPR000602">
    <property type="entry name" value="Glyco_hydro_38_N"/>
</dbReference>
<evidence type="ECO:0000313" key="10">
    <source>
        <dbReference type="EMBL" id="KAK9692860.1"/>
    </source>
</evidence>
<dbReference type="InterPro" id="IPR027291">
    <property type="entry name" value="Glyco_hydro_38_N_sf"/>
</dbReference>
<keyword evidence="8" id="KW-0812">Transmembrane</keyword>
<feature type="transmembrane region" description="Helical" evidence="8">
    <location>
        <begin position="976"/>
        <end position="992"/>
    </location>
</feature>
<feature type="transmembrane region" description="Helical" evidence="8">
    <location>
        <begin position="953"/>
        <end position="969"/>
    </location>
</feature>
<keyword evidence="11" id="KW-1185">Reference proteome</keyword>
<evidence type="ECO:0000256" key="7">
    <source>
        <dbReference type="SAM" id="MobiDB-lite"/>
    </source>
</evidence>
<accession>A0ABR2VPU2</accession>
<evidence type="ECO:0000256" key="2">
    <source>
        <dbReference type="ARBA" id="ARBA00009792"/>
    </source>
</evidence>
<evidence type="ECO:0000313" key="11">
    <source>
        <dbReference type="Proteomes" id="UP001479436"/>
    </source>
</evidence>
<dbReference type="PANTHER" id="PTHR11607">
    <property type="entry name" value="ALPHA-MANNOSIDASE"/>
    <property type="match status" value="1"/>
</dbReference>
<keyword evidence="8" id="KW-1133">Transmembrane helix</keyword>
<gene>
    <name evidence="10" type="primary">MAN2A2</name>
    <name evidence="10" type="ORF">K7432_014161</name>
</gene>
<dbReference type="InterPro" id="IPR028995">
    <property type="entry name" value="Glyco_hydro_57/38_cen_sf"/>
</dbReference>
<proteinExistence type="inferred from homology"/>
<evidence type="ECO:0000256" key="5">
    <source>
        <dbReference type="ARBA" id="ARBA00022833"/>
    </source>
</evidence>
<keyword evidence="5" id="KW-0862">Zinc</keyword>
<reference evidence="10 11" key="1">
    <citation type="submission" date="2023-04" db="EMBL/GenBank/DDBJ databases">
        <title>Genome of Basidiobolus ranarum AG-B5.</title>
        <authorList>
            <person name="Stajich J.E."/>
            <person name="Carter-House D."/>
            <person name="Gryganskyi A."/>
        </authorList>
    </citation>
    <scope>NUCLEOTIDE SEQUENCE [LARGE SCALE GENOMIC DNA]</scope>
    <source>
        <strain evidence="10 11">AG-B5</strain>
    </source>
</reference>
<dbReference type="Gene3D" id="1.20.1270.50">
    <property type="entry name" value="Glycoside hydrolase family 38, central domain"/>
    <property type="match status" value="1"/>
</dbReference>
<feature type="transmembrane region" description="Helical" evidence="8">
    <location>
        <begin position="12"/>
        <end position="33"/>
    </location>
</feature>
<keyword evidence="4" id="KW-0378">Hydrolase</keyword>
<keyword evidence="6" id="KW-0326">Glycosidase</keyword>
<dbReference type="InterPro" id="IPR050843">
    <property type="entry name" value="Glycosyl_Hydrlase_38"/>
</dbReference>
<dbReference type="SMART" id="SM00872">
    <property type="entry name" value="Alpha-mann_mid"/>
    <property type="match status" value="1"/>
</dbReference>
<sequence length="1406" mass="160076">MNLPLFNRISRYLRLILPVILLLLILYFVLLFYPIQLYGGNVLDDRIPYRLVPSRKPNVNDGNHVRLTIHMVPHSHCDAGWNKPLPKYYNDQVRWILRGVIRNLYHDPTPPQSKNRRRFVWADIGYMARWLEEEGDNMEDDTGRIDSSRKKATWWEMTRTVVRTGQLEFVSGSWVMHDEAMPTAEAMLINMEMGLDWLWRSFQVRPRIGWQIDPFGHADVTPTLFRQFGFDTMVMSRIPNSLHQGLASNRSLQFHWHSSDPHLADLPPLLTHVLHRHYGLPNSRFDFDRDANTCSSQAEVAQLYQLLLDNALEGALDSYPLTGHVMVLMGDDFRYVFAERWFPCLDKIVEYAQSKETETNIRVKYSTASDYFSSVTPFYTDIHSGTSKEKQTLAEEKKSDVNNPTTSLTGVDRSISSSHETRHQLTHYFGDFFPYDDGWIENWWSGYYATRPVIKGAIRQVERGIHHAQKLIALTKLSLLLSPTSSLSPPAKNLSESATLADISLQRQQHQLKTIEDYEVKLLNEAKRELSITHHHDAITGTCTQPTCDDYIVRLKHAQSLTQSISESVLNALFNNMTTLPIESELKIQPGSESTFDGFGAEYHVQGGSERIIQLNEKECNTSSCNVTVLISNAALEWSVFELASVETWTSNIRVIDLKTNQPVHPIQINQNIKLDAKPRDSDKMTQEAGDRPPYTVMWFTRISAFGQALYRLESVKNEDIDRVFSPVPVNLKTDSVILGPLSPSADSDIPSIELTQPDGYALQFDITSPSPSSDDASSSQEHRKQTWSFLLELRQYLITSYQPSGAYIFRSFVLQFAWVWLVTFIGLAGGVVVGYVCYRFVIPSPRQAPLGAIFGRFFYRLYCRIVSNNKSNGSFELLETNDDYDIEHGVEEKAIRDIQRVRKIFICCWNWVMDWPLPIFLGWVIGSSVVTFTELRLSDAFIIELANGERNPSTLLVVIFVIALLVVVTRWRPGSLLLFLLTASLGLMHQLCFQPTEQARRFALSANPLVVYDDVGDTVVNSFSTLIQGPLCSTFLYQLSSLNRMEISYCYPSPNHGASSLNRKDIGNMLRVQYTIASDSDREIVTRYTPLRTSASGTFTGTNTCRFETLEAPSGLPLIREYSHWRTIPGNYYPIVHGFRTLNAFNEDPISSHIQSKSENKASDKSKSSLKSRVHDMSVFTTQAMGAACLPATDTVEVMLHRRLMSDDQRGLMDINNDRSTAVIDHFIPLASTLSRKPDEVYESTDDWMRENAQINAPVQLFQITGAQNQTILNNLFNNAKSLETIKSTMPDDSIHILSLRLTRSPSDPTSITTDISPQRIRLHVRLIGIRPQPLSTSVSQVWELILSNSFVRHDSHNEVKWKAFEVLDLSGVERDGSYEEELREVEVLSILPGQISMVRFEWTM</sequence>
<keyword evidence="8" id="KW-0472">Membrane</keyword>
<dbReference type="SUPFAM" id="SSF88688">
    <property type="entry name" value="Families 57/38 glycoside transferase middle domain"/>
    <property type="match status" value="1"/>
</dbReference>
<dbReference type="Pfam" id="PF01074">
    <property type="entry name" value="Glyco_hydro_38N"/>
    <property type="match status" value="1"/>
</dbReference>
<dbReference type="Gene3D" id="2.70.98.30">
    <property type="entry name" value="Golgi alpha-mannosidase II, domain 4"/>
    <property type="match status" value="1"/>
</dbReference>
<dbReference type="InterPro" id="IPR037094">
    <property type="entry name" value="Glyco_hydro_38_cen_sf"/>
</dbReference>
<feature type="transmembrane region" description="Helical" evidence="8">
    <location>
        <begin position="818"/>
        <end position="839"/>
    </location>
</feature>
<dbReference type="SUPFAM" id="SSF74650">
    <property type="entry name" value="Galactose mutarotase-like"/>
    <property type="match status" value="1"/>
</dbReference>
<dbReference type="EMBL" id="JASJQH010008412">
    <property type="protein sequence ID" value="KAK9692860.1"/>
    <property type="molecule type" value="Genomic_DNA"/>
</dbReference>
<evidence type="ECO:0000256" key="8">
    <source>
        <dbReference type="SAM" id="Phobius"/>
    </source>
</evidence>
<evidence type="ECO:0000259" key="9">
    <source>
        <dbReference type="SMART" id="SM00872"/>
    </source>
</evidence>
<organism evidence="10 11">
    <name type="scientific">Basidiobolus ranarum</name>
    <dbReference type="NCBI Taxonomy" id="34480"/>
    <lineage>
        <taxon>Eukaryota</taxon>
        <taxon>Fungi</taxon>
        <taxon>Fungi incertae sedis</taxon>
        <taxon>Zoopagomycota</taxon>
        <taxon>Entomophthoromycotina</taxon>
        <taxon>Basidiobolomycetes</taxon>
        <taxon>Basidiobolales</taxon>
        <taxon>Basidiobolaceae</taxon>
        <taxon>Basidiobolus</taxon>
    </lineage>
</organism>
<feature type="compositionally biased region" description="Basic and acidic residues" evidence="7">
    <location>
        <begin position="389"/>
        <end position="400"/>
    </location>
</feature>
<evidence type="ECO:0000256" key="4">
    <source>
        <dbReference type="ARBA" id="ARBA00022801"/>
    </source>
</evidence>
<comment type="cofactor">
    <cofactor evidence="1">
        <name>Zn(2+)</name>
        <dbReference type="ChEBI" id="CHEBI:29105"/>
    </cofactor>
</comment>
<feature type="region of interest" description="Disordered" evidence="7">
    <location>
        <begin position="389"/>
        <end position="415"/>
    </location>
</feature>
<dbReference type="InterPro" id="IPR015341">
    <property type="entry name" value="Glyco_hydro_38_cen"/>
</dbReference>
<feature type="domain" description="Glycoside hydrolase family 38 central" evidence="9">
    <location>
        <begin position="442"/>
        <end position="555"/>
    </location>
</feature>
<evidence type="ECO:0000256" key="3">
    <source>
        <dbReference type="ARBA" id="ARBA00022723"/>
    </source>
</evidence>
<evidence type="ECO:0000256" key="1">
    <source>
        <dbReference type="ARBA" id="ARBA00001947"/>
    </source>
</evidence>
<comment type="caution">
    <text evidence="10">The sequence shown here is derived from an EMBL/GenBank/DDBJ whole genome shotgun (WGS) entry which is preliminary data.</text>
</comment>
<dbReference type="SUPFAM" id="SSF88713">
    <property type="entry name" value="Glycoside hydrolase/deacetylase"/>
    <property type="match status" value="1"/>
</dbReference>
<dbReference type="Gene3D" id="3.20.110.10">
    <property type="entry name" value="Glycoside hydrolase 38, N terminal domain"/>
    <property type="match status" value="1"/>
</dbReference>
<name>A0ABR2VPU2_9FUNG</name>
<dbReference type="PANTHER" id="PTHR11607:SF3">
    <property type="entry name" value="LYSOSOMAL ALPHA-MANNOSIDASE"/>
    <property type="match status" value="1"/>
</dbReference>
<evidence type="ECO:0000256" key="6">
    <source>
        <dbReference type="ARBA" id="ARBA00023295"/>
    </source>
</evidence>